<proteinExistence type="predicted"/>
<dbReference type="InterPro" id="IPR054357">
    <property type="entry name" value="MFE-2_N"/>
</dbReference>
<dbReference type="GO" id="GO:0003857">
    <property type="term" value="F:(3S)-3-hydroxyacyl-CoA dehydrogenase (NAD+) activity"/>
    <property type="evidence" value="ECO:0007669"/>
    <property type="project" value="TreeGrafter"/>
</dbReference>
<dbReference type="Gene3D" id="3.10.129.10">
    <property type="entry name" value="Hotdog Thioesterase"/>
    <property type="match status" value="2"/>
</dbReference>
<dbReference type="PANTHER" id="PTHR13078">
    <property type="entry name" value="PEROXISOMAL MULTIFUNCTIONAL ENZYME TYPE 2-RELATED"/>
    <property type="match status" value="1"/>
</dbReference>
<feature type="domain" description="Peroxisomal multifunctional enzyme type 2-like N-terminal" evidence="2">
    <location>
        <begin position="18"/>
        <end position="142"/>
    </location>
</feature>
<dbReference type="PANTHER" id="PTHR13078:SF56">
    <property type="entry name" value="PEROXISOMAL MULTIFUNCTIONAL ENZYME TYPE 2"/>
    <property type="match status" value="1"/>
</dbReference>
<name>A0A644WGH0_9ZZZZ</name>
<dbReference type="GO" id="GO:0006635">
    <property type="term" value="P:fatty acid beta-oxidation"/>
    <property type="evidence" value="ECO:0007669"/>
    <property type="project" value="TreeGrafter"/>
</dbReference>
<organism evidence="3">
    <name type="scientific">bioreactor metagenome</name>
    <dbReference type="NCBI Taxonomy" id="1076179"/>
    <lineage>
        <taxon>unclassified sequences</taxon>
        <taxon>metagenomes</taxon>
        <taxon>ecological metagenomes</taxon>
    </lineage>
</organism>
<protein>
    <submittedName>
        <fullName evidence="3">Uncharacterized protein</fullName>
    </submittedName>
</protein>
<dbReference type="GO" id="GO:0004300">
    <property type="term" value="F:enoyl-CoA hydratase activity"/>
    <property type="evidence" value="ECO:0007669"/>
    <property type="project" value="TreeGrafter"/>
</dbReference>
<evidence type="ECO:0000313" key="3">
    <source>
        <dbReference type="EMBL" id="MPM02571.1"/>
    </source>
</evidence>
<dbReference type="GO" id="GO:0044594">
    <property type="term" value="F:17-beta-hydroxysteroid dehydrogenase (NAD+) activity"/>
    <property type="evidence" value="ECO:0007669"/>
    <property type="project" value="TreeGrafter"/>
</dbReference>
<dbReference type="InterPro" id="IPR002539">
    <property type="entry name" value="MaoC-like_dom"/>
</dbReference>
<dbReference type="Pfam" id="PF22622">
    <property type="entry name" value="MFE-2_hydrat-2_N"/>
    <property type="match status" value="1"/>
</dbReference>
<accession>A0A644WGH0</accession>
<dbReference type="SUPFAM" id="SSF54637">
    <property type="entry name" value="Thioesterase/thiol ester dehydrase-isomerase"/>
    <property type="match status" value="2"/>
</dbReference>
<dbReference type="Pfam" id="PF01575">
    <property type="entry name" value="MaoC_dehydratas"/>
    <property type="match status" value="1"/>
</dbReference>
<dbReference type="InterPro" id="IPR029069">
    <property type="entry name" value="HotDog_dom_sf"/>
</dbReference>
<evidence type="ECO:0000259" key="1">
    <source>
        <dbReference type="Pfam" id="PF01575"/>
    </source>
</evidence>
<dbReference type="EMBL" id="VSSQ01000879">
    <property type="protein sequence ID" value="MPM02571.1"/>
    <property type="molecule type" value="Genomic_DNA"/>
</dbReference>
<evidence type="ECO:0000259" key="2">
    <source>
        <dbReference type="Pfam" id="PF22622"/>
    </source>
</evidence>
<reference evidence="3" key="1">
    <citation type="submission" date="2019-08" db="EMBL/GenBank/DDBJ databases">
        <authorList>
            <person name="Kucharzyk K."/>
            <person name="Murdoch R.W."/>
            <person name="Higgins S."/>
            <person name="Loffler F."/>
        </authorList>
    </citation>
    <scope>NUCLEOTIDE SEQUENCE</scope>
</reference>
<gene>
    <name evidence="3" type="ORF">SDC9_48820</name>
</gene>
<feature type="domain" description="MaoC-like" evidence="1">
    <location>
        <begin position="165"/>
        <end position="274"/>
    </location>
</feature>
<sequence>MKELSRGVIGTTTGKETFEYTWRDIALYALGVGAKENELEYQYEAGLKVLPSFGVVPYWGTFGITPHRKLPRNITFSLNLDQESSFHMAHKLVLHKPIDPMGAKLTIEDVITEVFDRNGKGVVIRSELTGYDENNEKVFTNIGDTIFGVYSAPGSPLYPKSEVTFPDRPPDYVEKDFMAPNQHLIYRMSGDTNLLHVDSEEAHKRGFEKPIMQGLCSFGYACRLAANHLAAHQPERVKLIEAQMRSPLYPGTEIELQLWKTEGNRAFFKLFNLENGQLVLEKGMFEWV</sequence>
<comment type="caution">
    <text evidence="3">The sequence shown here is derived from an EMBL/GenBank/DDBJ whole genome shotgun (WGS) entry which is preliminary data.</text>
</comment>
<dbReference type="AlphaFoldDB" id="A0A644WGH0"/>